<keyword evidence="2" id="KW-0503">Monooxygenase</keyword>
<dbReference type="InterPro" id="IPR007138">
    <property type="entry name" value="ABM_dom"/>
</dbReference>
<reference evidence="3" key="1">
    <citation type="submission" date="2016-10" db="EMBL/GenBank/DDBJ databases">
        <authorList>
            <person name="Varghese N."/>
            <person name="Submissions S."/>
        </authorList>
    </citation>
    <scope>NUCLEOTIDE SEQUENCE [LARGE SCALE GENOMIC DNA]</scope>
    <source>
        <strain evidence="3">DSM 3384</strain>
    </source>
</reference>
<sequence>MINVIASIQIKEGRLSEFIEIFKSNIPRVLEEKGCIEYVPTIDVHADLPPQQLNPNGVTIIEKWDRLEDLKAHLSSSHMLSYRKKTEHLVDNMSVKVLEQV</sequence>
<dbReference type="InterPro" id="IPR011008">
    <property type="entry name" value="Dimeric_a/b-barrel"/>
</dbReference>
<dbReference type="PROSITE" id="PS51725">
    <property type="entry name" value="ABM"/>
    <property type="match status" value="1"/>
</dbReference>
<dbReference type="SUPFAM" id="SSF54909">
    <property type="entry name" value="Dimeric alpha+beta barrel"/>
    <property type="match status" value="1"/>
</dbReference>
<dbReference type="Gene3D" id="3.30.70.100">
    <property type="match status" value="1"/>
</dbReference>
<name>A0A1H2DPS3_9BACT</name>
<dbReference type="PANTHER" id="PTHR33336">
    <property type="entry name" value="QUINOL MONOOXYGENASE YGIN-RELATED"/>
    <property type="match status" value="1"/>
</dbReference>
<accession>A0A1H2DPS3</accession>
<dbReference type="GO" id="GO:0004497">
    <property type="term" value="F:monooxygenase activity"/>
    <property type="evidence" value="ECO:0007669"/>
    <property type="project" value="UniProtKB-KW"/>
</dbReference>
<organism evidence="2 3">
    <name type="scientific">Desulfobacula phenolica</name>
    <dbReference type="NCBI Taxonomy" id="90732"/>
    <lineage>
        <taxon>Bacteria</taxon>
        <taxon>Pseudomonadati</taxon>
        <taxon>Thermodesulfobacteriota</taxon>
        <taxon>Desulfobacteria</taxon>
        <taxon>Desulfobacterales</taxon>
        <taxon>Desulfobacteraceae</taxon>
        <taxon>Desulfobacula</taxon>
    </lineage>
</organism>
<keyword evidence="2" id="KW-0560">Oxidoreductase</keyword>
<dbReference type="PANTHER" id="PTHR33336:SF3">
    <property type="entry name" value="ABM DOMAIN-CONTAINING PROTEIN"/>
    <property type="match status" value="1"/>
</dbReference>
<gene>
    <name evidence="2" type="ORF">SAMN04487931_101217</name>
</gene>
<dbReference type="AlphaFoldDB" id="A0A1H2DPS3"/>
<feature type="domain" description="ABM" evidence="1">
    <location>
        <begin position="2"/>
        <end position="98"/>
    </location>
</feature>
<dbReference type="Proteomes" id="UP000199608">
    <property type="component" value="Unassembled WGS sequence"/>
</dbReference>
<dbReference type="EMBL" id="FNLL01000001">
    <property type="protein sequence ID" value="SDT84368.1"/>
    <property type="molecule type" value="Genomic_DNA"/>
</dbReference>
<evidence type="ECO:0000313" key="2">
    <source>
        <dbReference type="EMBL" id="SDT84368.1"/>
    </source>
</evidence>
<evidence type="ECO:0000313" key="3">
    <source>
        <dbReference type="Proteomes" id="UP000199608"/>
    </source>
</evidence>
<evidence type="ECO:0000259" key="1">
    <source>
        <dbReference type="PROSITE" id="PS51725"/>
    </source>
</evidence>
<keyword evidence="3" id="KW-1185">Reference proteome</keyword>
<protein>
    <submittedName>
        <fullName evidence="2">Quinol monooxygenase YgiN</fullName>
    </submittedName>
</protein>
<dbReference type="RefSeq" id="WP_014956811.1">
    <property type="nucleotide sequence ID" value="NZ_FNLL01000001.1"/>
</dbReference>
<proteinExistence type="predicted"/>
<dbReference type="Pfam" id="PF03992">
    <property type="entry name" value="ABM"/>
    <property type="match status" value="1"/>
</dbReference>
<dbReference type="InterPro" id="IPR050744">
    <property type="entry name" value="AI-2_Isomerase_LsrG"/>
</dbReference>
<dbReference type="GO" id="GO:0005829">
    <property type="term" value="C:cytosol"/>
    <property type="evidence" value="ECO:0007669"/>
    <property type="project" value="TreeGrafter"/>
</dbReference>